<comment type="caution">
    <text evidence="11">The sequence shown here is derived from an EMBL/GenBank/DDBJ whole genome shotgun (WGS) entry which is preliminary data.</text>
</comment>
<dbReference type="GO" id="GO:0015074">
    <property type="term" value="P:DNA integration"/>
    <property type="evidence" value="ECO:0007669"/>
    <property type="project" value="UniProtKB-KW"/>
</dbReference>
<dbReference type="GO" id="GO:0003887">
    <property type="term" value="F:DNA-directed DNA polymerase activity"/>
    <property type="evidence" value="ECO:0007669"/>
    <property type="project" value="UniProtKB-KW"/>
</dbReference>
<evidence type="ECO:0000256" key="9">
    <source>
        <dbReference type="ARBA" id="ARBA00023172"/>
    </source>
</evidence>
<evidence type="ECO:0000256" key="7">
    <source>
        <dbReference type="ARBA" id="ARBA00022918"/>
    </source>
</evidence>
<evidence type="ECO:0000256" key="1">
    <source>
        <dbReference type="ARBA" id="ARBA00022722"/>
    </source>
</evidence>
<evidence type="ECO:0000256" key="8">
    <source>
        <dbReference type="ARBA" id="ARBA00022932"/>
    </source>
</evidence>
<dbReference type="GO" id="GO:0004519">
    <property type="term" value="F:endonuclease activity"/>
    <property type="evidence" value="ECO:0007669"/>
    <property type="project" value="UniProtKB-KW"/>
</dbReference>
<dbReference type="AlphaFoldDB" id="A0AAW1L633"/>
<evidence type="ECO:0000259" key="10">
    <source>
        <dbReference type="PROSITE" id="PS50994"/>
    </source>
</evidence>
<evidence type="ECO:0000256" key="4">
    <source>
        <dbReference type="ARBA" id="ARBA00022801"/>
    </source>
</evidence>
<sequence>MVTKGLINGVKLADVEHCAKAINMGMGNNTNCHITVANEDLRNQEYIKFCKNKFGYKTVSLRADNGTEFVNSEFKRFLMDKGIQLKTSAPYCHEQNGAAEREIRTIVKSARSMLYTKDLPLYLWAEAVNMGRSRRKPVLNHLKVFGSEVFMDIPDNLRKKLEPKGRKLILVGYDNDSTNYRLFDIVTKKIKISRNVTFNEDNEVTIPGVNQIIVPVNDEIVENVDQETIIKVEQEDENRRNETR</sequence>
<dbReference type="InterPro" id="IPR001584">
    <property type="entry name" value="Integrase_cat-core"/>
</dbReference>
<keyword evidence="2" id="KW-0479">Metal-binding</keyword>
<keyword evidence="3" id="KW-0255">Endonuclease</keyword>
<keyword evidence="7" id="KW-0695">RNA-directed DNA polymerase</keyword>
<proteinExistence type="predicted"/>
<dbReference type="GO" id="GO:0046872">
    <property type="term" value="F:metal ion binding"/>
    <property type="evidence" value="ECO:0007669"/>
    <property type="project" value="UniProtKB-KW"/>
</dbReference>
<dbReference type="PROSITE" id="PS50994">
    <property type="entry name" value="INTEGRASE"/>
    <property type="match status" value="1"/>
</dbReference>
<protein>
    <recommendedName>
        <fullName evidence="10">Integrase catalytic domain-containing protein</fullName>
    </recommendedName>
</protein>
<accession>A0AAW1L633</accession>
<dbReference type="SUPFAM" id="SSF53098">
    <property type="entry name" value="Ribonuclease H-like"/>
    <property type="match status" value="1"/>
</dbReference>
<keyword evidence="1" id="KW-0540">Nuclease</keyword>
<dbReference type="PANTHER" id="PTHR42648:SF11">
    <property type="entry name" value="TRANSPOSON TY4-P GAG-POL POLYPROTEIN"/>
    <property type="match status" value="1"/>
</dbReference>
<name>A0AAW1L633_POPJA</name>
<dbReference type="InterPro" id="IPR012337">
    <property type="entry name" value="RNaseH-like_sf"/>
</dbReference>
<keyword evidence="8" id="KW-0808">Transferase</keyword>
<evidence type="ECO:0000313" key="11">
    <source>
        <dbReference type="EMBL" id="KAK9729052.1"/>
    </source>
</evidence>
<dbReference type="GO" id="GO:0016787">
    <property type="term" value="F:hydrolase activity"/>
    <property type="evidence" value="ECO:0007669"/>
    <property type="project" value="UniProtKB-KW"/>
</dbReference>
<evidence type="ECO:0000256" key="5">
    <source>
        <dbReference type="ARBA" id="ARBA00022842"/>
    </source>
</evidence>
<feature type="domain" description="Integrase catalytic" evidence="10">
    <location>
        <begin position="60"/>
        <end position="162"/>
    </location>
</feature>
<keyword evidence="5" id="KW-0460">Magnesium</keyword>
<keyword evidence="4" id="KW-0378">Hydrolase</keyword>
<dbReference type="Proteomes" id="UP001458880">
    <property type="component" value="Unassembled WGS sequence"/>
</dbReference>
<organism evidence="11 12">
    <name type="scientific">Popillia japonica</name>
    <name type="common">Japanese beetle</name>
    <dbReference type="NCBI Taxonomy" id="7064"/>
    <lineage>
        <taxon>Eukaryota</taxon>
        <taxon>Metazoa</taxon>
        <taxon>Ecdysozoa</taxon>
        <taxon>Arthropoda</taxon>
        <taxon>Hexapoda</taxon>
        <taxon>Insecta</taxon>
        <taxon>Pterygota</taxon>
        <taxon>Neoptera</taxon>
        <taxon>Endopterygota</taxon>
        <taxon>Coleoptera</taxon>
        <taxon>Polyphaga</taxon>
        <taxon>Scarabaeiformia</taxon>
        <taxon>Scarabaeidae</taxon>
        <taxon>Rutelinae</taxon>
        <taxon>Popillia</taxon>
    </lineage>
</organism>
<keyword evidence="6" id="KW-0229">DNA integration</keyword>
<dbReference type="GO" id="GO:0003676">
    <property type="term" value="F:nucleic acid binding"/>
    <property type="evidence" value="ECO:0007669"/>
    <property type="project" value="InterPro"/>
</dbReference>
<dbReference type="InterPro" id="IPR039537">
    <property type="entry name" value="Retrotran_Ty1/copia-like"/>
</dbReference>
<keyword evidence="9" id="KW-0233">DNA recombination</keyword>
<keyword evidence="12" id="KW-1185">Reference proteome</keyword>
<gene>
    <name evidence="11" type="ORF">QE152_g16906</name>
</gene>
<reference evidence="11 12" key="1">
    <citation type="journal article" date="2024" name="BMC Genomics">
        <title>De novo assembly and annotation of Popillia japonica's genome with initial clues to its potential as an invasive pest.</title>
        <authorList>
            <person name="Cucini C."/>
            <person name="Boschi S."/>
            <person name="Funari R."/>
            <person name="Cardaioli E."/>
            <person name="Iannotti N."/>
            <person name="Marturano G."/>
            <person name="Paoli F."/>
            <person name="Bruttini M."/>
            <person name="Carapelli A."/>
            <person name="Frati F."/>
            <person name="Nardi F."/>
        </authorList>
    </citation>
    <scope>NUCLEOTIDE SEQUENCE [LARGE SCALE GENOMIC DNA]</scope>
    <source>
        <strain evidence="11">DMR45628</strain>
    </source>
</reference>
<evidence type="ECO:0000256" key="2">
    <source>
        <dbReference type="ARBA" id="ARBA00022723"/>
    </source>
</evidence>
<dbReference type="InterPro" id="IPR057670">
    <property type="entry name" value="SH3_retrovirus"/>
</dbReference>
<dbReference type="GO" id="GO:0006310">
    <property type="term" value="P:DNA recombination"/>
    <property type="evidence" value="ECO:0007669"/>
    <property type="project" value="UniProtKB-KW"/>
</dbReference>
<evidence type="ECO:0000256" key="6">
    <source>
        <dbReference type="ARBA" id="ARBA00022908"/>
    </source>
</evidence>
<evidence type="ECO:0000256" key="3">
    <source>
        <dbReference type="ARBA" id="ARBA00022759"/>
    </source>
</evidence>
<keyword evidence="8" id="KW-0239">DNA-directed DNA polymerase</keyword>
<dbReference type="Gene3D" id="3.30.420.10">
    <property type="entry name" value="Ribonuclease H-like superfamily/Ribonuclease H"/>
    <property type="match status" value="1"/>
</dbReference>
<dbReference type="InterPro" id="IPR036397">
    <property type="entry name" value="RNaseH_sf"/>
</dbReference>
<dbReference type="EMBL" id="JASPKY010000164">
    <property type="protein sequence ID" value="KAK9729052.1"/>
    <property type="molecule type" value="Genomic_DNA"/>
</dbReference>
<keyword evidence="8" id="KW-0548">Nucleotidyltransferase</keyword>
<dbReference type="Pfam" id="PF25597">
    <property type="entry name" value="SH3_retrovirus"/>
    <property type="match status" value="1"/>
</dbReference>
<dbReference type="GO" id="GO:0003964">
    <property type="term" value="F:RNA-directed DNA polymerase activity"/>
    <property type="evidence" value="ECO:0007669"/>
    <property type="project" value="UniProtKB-KW"/>
</dbReference>
<evidence type="ECO:0000313" key="12">
    <source>
        <dbReference type="Proteomes" id="UP001458880"/>
    </source>
</evidence>
<dbReference type="PANTHER" id="PTHR42648">
    <property type="entry name" value="TRANSPOSASE, PUTATIVE-RELATED"/>
    <property type="match status" value="1"/>
</dbReference>